<dbReference type="Proteomes" id="UP000277671">
    <property type="component" value="Unassembled WGS sequence"/>
</dbReference>
<keyword evidence="10 13" id="KW-0472">Membrane</keyword>
<evidence type="ECO:0000313" key="14">
    <source>
        <dbReference type="EMBL" id="RKR91139.1"/>
    </source>
</evidence>
<evidence type="ECO:0000256" key="3">
    <source>
        <dbReference type="ARBA" id="ARBA00022448"/>
    </source>
</evidence>
<feature type="transmembrane region" description="Helical" evidence="13">
    <location>
        <begin position="225"/>
        <end position="245"/>
    </location>
</feature>
<organism evidence="14 15">
    <name type="scientific">Micromonospora pisi</name>
    <dbReference type="NCBI Taxonomy" id="589240"/>
    <lineage>
        <taxon>Bacteria</taxon>
        <taxon>Bacillati</taxon>
        <taxon>Actinomycetota</taxon>
        <taxon>Actinomycetes</taxon>
        <taxon>Micromonosporales</taxon>
        <taxon>Micromonosporaceae</taxon>
        <taxon>Micromonospora</taxon>
    </lineage>
</organism>
<evidence type="ECO:0000256" key="9">
    <source>
        <dbReference type="ARBA" id="ARBA00023065"/>
    </source>
</evidence>
<keyword evidence="9" id="KW-0406">Ion transport</keyword>
<sequence>MGSFPFAFPLPECTNGRPAGRPVAALSYGYPTPVSGQIGAIGIRSDTSRAESFSDAVLAIVITLLVLDLRVPDVEPGRLLSGLLHQWPAYAAYVSSYLYVAVVWLNHKAAFSRIRQADRGLHWRNLFVLFTAALLPFPTAVVSHALQEDNSTDQRVAIAFYAAVGALLCFSWLAFFHYLTRHRDLVEEGVHERLIPIEQVRAMIGIVLYVAGGVLGYLIVPMVGLVVFIVVPVFYGLTSVGLYYVSPVARRVSDRHR</sequence>
<evidence type="ECO:0000256" key="6">
    <source>
        <dbReference type="ARBA" id="ARBA00022826"/>
    </source>
</evidence>
<dbReference type="GO" id="GO:0016020">
    <property type="term" value="C:membrane"/>
    <property type="evidence" value="ECO:0007669"/>
    <property type="project" value="UniProtKB-SubCell"/>
</dbReference>
<keyword evidence="7" id="KW-0630">Potassium</keyword>
<reference evidence="14 15" key="1">
    <citation type="submission" date="2018-10" db="EMBL/GenBank/DDBJ databases">
        <title>Sequencing the genomes of 1000 actinobacteria strains.</title>
        <authorList>
            <person name="Klenk H.-P."/>
        </authorList>
    </citation>
    <scope>NUCLEOTIDE SEQUENCE [LARGE SCALE GENOMIC DNA]</scope>
    <source>
        <strain evidence="14 15">DSM 45175</strain>
    </source>
</reference>
<keyword evidence="8 13" id="KW-1133">Transmembrane helix</keyword>
<feature type="transmembrane region" description="Helical" evidence="13">
    <location>
        <begin position="87"/>
        <end position="105"/>
    </location>
</feature>
<evidence type="ECO:0000256" key="4">
    <source>
        <dbReference type="ARBA" id="ARBA00022538"/>
    </source>
</evidence>
<dbReference type="Pfam" id="PF06736">
    <property type="entry name" value="TMEM175"/>
    <property type="match status" value="1"/>
</dbReference>
<keyword evidence="11" id="KW-0407">Ion channel</keyword>
<keyword evidence="15" id="KW-1185">Reference proteome</keyword>
<evidence type="ECO:0000256" key="8">
    <source>
        <dbReference type="ARBA" id="ARBA00022989"/>
    </source>
</evidence>
<evidence type="ECO:0000256" key="10">
    <source>
        <dbReference type="ARBA" id="ARBA00023136"/>
    </source>
</evidence>
<gene>
    <name evidence="14" type="ORF">BDK92_5530</name>
</gene>
<feature type="transmembrane region" description="Helical" evidence="13">
    <location>
        <begin position="126"/>
        <end position="146"/>
    </location>
</feature>
<keyword evidence="3" id="KW-0813">Transport</keyword>
<feature type="transmembrane region" description="Helical" evidence="13">
    <location>
        <begin position="200"/>
        <end position="219"/>
    </location>
</feature>
<evidence type="ECO:0000256" key="5">
    <source>
        <dbReference type="ARBA" id="ARBA00022692"/>
    </source>
</evidence>
<accession>A0A495JST9</accession>
<evidence type="ECO:0000313" key="15">
    <source>
        <dbReference type="Proteomes" id="UP000277671"/>
    </source>
</evidence>
<dbReference type="PANTHER" id="PTHR31462">
    <property type="entry name" value="ENDOSOMAL/LYSOSOMAL POTASSIUM CHANNEL TMEM175"/>
    <property type="match status" value="1"/>
</dbReference>
<dbReference type="EMBL" id="RBKT01000001">
    <property type="protein sequence ID" value="RKR91139.1"/>
    <property type="molecule type" value="Genomic_DNA"/>
</dbReference>
<keyword evidence="5 13" id="KW-0812">Transmembrane</keyword>
<dbReference type="GO" id="GO:0005267">
    <property type="term" value="F:potassium channel activity"/>
    <property type="evidence" value="ECO:0007669"/>
    <property type="project" value="UniProtKB-KW"/>
</dbReference>
<keyword evidence="6" id="KW-0631">Potassium channel</keyword>
<evidence type="ECO:0000256" key="12">
    <source>
        <dbReference type="ARBA" id="ARBA00034430"/>
    </source>
</evidence>
<evidence type="ECO:0000256" key="2">
    <source>
        <dbReference type="ARBA" id="ARBA00006920"/>
    </source>
</evidence>
<protein>
    <submittedName>
        <fullName evidence="14">Putative membrane protein</fullName>
    </submittedName>
</protein>
<dbReference type="InterPro" id="IPR010617">
    <property type="entry name" value="TMEM175-like"/>
</dbReference>
<evidence type="ECO:0000256" key="7">
    <source>
        <dbReference type="ARBA" id="ARBA00022958"/>
    </source>
</evidence>
<comment type="subcellular location">
    <subcellularLocation>
        <location evidence="1">Membrane</location>
        <topology evidence="1">Multi-pass membrane protein</topology>
    </subcellularLocation>
</comment>
<evidence type="ECO:0000256" key="1">
    <source>
        <dbReference type="ARBA" id="ARBA00004141"/>
    </source>
</evidence>
<comment type="catalytic activity">
    <reaction evidence="12">
        <text>K(+)(in) = K(+)(out)</text>
        <dbReference type="Rhea" id="RHEA:29463"/>
        <dbReference type="ChEBI" id="CHEBI:29103"/>
    </reaction>
</comment>
<comment type="caution">
    <text evidence="14">The sequence shown here is derived from an EMBL/GenBank/DDBJ whole genome shotgun (WGS) entry which is preliminary data.</text>
</comment>
<name>A0A495JST9_9ACTN</name>
<dbReference type="AlphaFoldDB" id="A0A495JST9"/>
<comment type="similarity">
    <text evidence="2">Belongs to the TMEM175 family.</text>
</comment>
<dbReference type="PANTHER" id="PTHR31462:SF5">
    <property type="entry name" value="ENDOSOMAL_LYSOSOMAL PROTON CHANNEL TMEM175"/>
    <property type="match status" value="1"/>
</dbReference>
<dbReference type="GO" id="GO:0015252">
    <property type="term" value="F:proton channel activity"/>
    <property type="evidence" value="ECO:0007669"/>
    <property type="project" value="InterPro"/>
</dbReference>
<evidence type="ECO:0000256" key="13">
    <source>
        <dbReference type="SAM" id="Phobius"/>
    </source>
</evidence>
<feature type="transmembrane region" description="Helical" evidence="13">
    <location>
        <begin position="158"/>
        <end position="179"/>
    </location>
</feature>
<proteinExistence type="inferred from homology"/>
<evidence type="ECO:0000256" key="11">
    <source>
        <dbReference type="ARBA" id="ARBA00023303"/>
    </source>
</evidence>
<keyword evidence="4" id="KW-0633">Potassium transport</keyword>